<dbReference type="Pfam" id="PF18675">
    <property type="entry name" value="HepII_C"/>
    <property type="match status" value="1"/>
</dbReference>
<organism evidence="3 5">
    <name type="scientific">Duganella violaceipulchra</name>
    <dbReference type="NCBI Taxonomy" id="2849652"/>
    <lineage>
        <taxon>Bacteria</taxon>
        <taxon>Pseudomonadati</taxon>
        <taxon>Pseudomonadota</taxon>
        <taxon>Betaproteobacteria</taxon>
        <taxon>Burkholderiales</taxon>
        <taxon>Oxalobacteraceae</taxon>
        <taxon>Telluria group</taxon>
        <taxon>Duganella</taxon>
    </lineage>
</organism>
<keyword evidence="6" id="KW-1185">Reference proteome</keyword>
<comment type="caution">
    <text evidence="3">The sequence shown here is derived from an EMBL/GenBank/DDBJ whole genome shotgun (WGS) entry which is preliminary data.</text>
</comment>
<reference evidence="3" key="1">
    <citation type="submission" date="2021-07" db="EMBL/GenBank/DDBJ databases">
        <title>Characterization of violacein-producing bacteria and related species.</title>
        <authorList>
            <person name="Wilson H.S."/>
            <person name="De Leon M.E."/>
        </authorList>
    </citation>
    <scope>NUCLEOTIDE SEQUENCE</scope>
    <source>
        <strain evidence="3">HSC-15S17</strain>
    </source>
</reference>
<keyword evidence="4" id="KW-0456">Lyase</keyword>
<dbReference type="RefSeq" id="WP_217944497.1">
    <property type="nucleotide sequence ID" value="NZ_JAHTGR010000013.1"/>
</dbReference>
<feature type="chain" id="PRO_5041305360" evidence="1">
    <location>
        <begin position="25"/>
        <end position="940"/>
    </location>
</feature>
<name>A0AA41HGD9_9BURK</name>
<dbReference type="InterPro" id="IPR040925">
    <property type="entry name" value="HepII_C"/>
</dbReference>
<protein>
    <submittedName>
        <fullName evidence="4">Heparin/heparan-sulfate lyase</fullName>
        <ecNumber evidence="4">4.2.2.7</ecNumber>
        <ecNumber evidence="4">4.2.2.8</ecNumber>
    </submittedName>
</protein>
<dbReference type="EMBL" id="JAHTGR010000013">
    <property type="protein sequence ID" value="MBV6323691.1"/>
    <property type="molecule type" value="Genomic_DNA"/>
</dbReference>
<accession>A0AA41HGD9</accession>
<sequence length="940" mass="102924">MPSPHFVRTFLGMSIVAASAPVLAASFPIDTMIEAEALPENASWTLTNNSTASGGKYMAATTGLLDLSYEVDIPYPGNYKIWIRGLARDKSSNAVRLFTYQTSNPNFVMPKTSDAWQWYATTRVLPKGKQTLKFTPFSENFGLDRIFVTALPSFTPTGVGTNPAALPVTPPAGHPRLFVRSSDLADIRSHFSAPELQLIRKRLDAAVAAPGSGILPPPAEAGKSNFSSAVLASVKAKALYYLLDGNQASGAQAVTMMTDFINTISFNVPDDDGRPRGDTILTTAIVYDWCYPLLSTEQRQLFIDKFVEIAGKMEIGFPPSKQGSVTGHGSETLLMRDQLGAAIAFYDEAPAIYQLVAGRFFADYIEPRNYAYPSHAHHQGVSYGPVRYIGDMFASWIFRRMGSANLFDPAQQMTPYHWIYMRRPDGQFLRDGDVYHSYYMQYRQYWSEPMPYLLASSYYSDPMLKHEMVLQQKVVEQLNVTSAALDDIWHVLFRDTQLPEQVSQSLPLTKYFPEPYGMMVARTGWTDGVNMDSGAVVASMKIGSVQYRNHQHLDAGQFQIYYKGGLATASGIYEGLAENCPGVKNCPTQGYGGLHDMNYQKRTIAHNSLLIFDPAETFQTSGNDGGQRWVNPQNRQESFSQADLLGTSPADVLRDVPVKDSSIVASVLKHDFGPDPVIPDYSYLKGDLTNAYSAKVSEVKRSFVFLNLKNTEHPAALIVFDKITSTNDSFTKTWLLHSQSQPQIVGDTVTIKRVDATVGYNGQLVNRTLLPAGANAVITAVGGTGNEYRVQGSNYPIYAANVKNTEEAGAWRIEISPATKAAADTFLNVMQVMDATGRTTALPATAVVSDLLSGVQIQDRAVLFSKDSKELDTSASFTLSASSLSVQVLVTDLSAGIWSVAKLGGQPVQYEVKPEAGTLYFTAPGGGDYVLQRGAVSHIP</sequence>
<evidence type="ECO:0000313" key="3">
    <source>
        <dbReference type="EMBL" id="MBV6323691.1"/>
    </source>
</evidence>
<feature type="domain" description="Heparinase II C-terminal" evidence="2">
    <location>
        <begin position="847"/>
        <end position="933"/>
    </location>
</feature>
<evidence type="ECO:0000313" key="6">
    <source>
        <dbReference type="Proteomes" id="UP001162889"/>
    </source>
</evidence>
<dbReference type="InterPro" id="IPR054645">
    <property type="entry name" value="HepB"/>
</dbReference>
<dbReference type="GO" id="GO:0047488">
    <property type="term" value="F:heparin lyase activity"/>
    <property type="evidence" value="ECO:0007669"/>
    <property type="project" value="UniProtKB-EC"/>
</dbReference>
<feature type="signal peptide" evidence="1">
    <location>
        <begin position="1"/>
        <end position="24"/>
    </location>
</feature>
<dbReference type="EC" id="4.2.2.8" evidence="4"/>
<evidence type="ECO:0000313" key="4">
    <source>
        <dbReference type="EMBL" id="MCP2007374.1"/>
    </source>
</evidence>
<dbReference type="Proteomes" id="UP001155901">
    <property type="component" value="Unassembled WGS sequence"/>
</dbReference>
<dbReference type="NCBIfam" id="NF045571">
    <property type="entry name" value="HepHepsulflyase"/>
    <property type="match status" value="1"/>
</dbReference>
<dbReference type="GO" id="GO:0015021">
    <property type="term" value="F:heparin-sulfate lyase activity"/>
    <property type="evidence" value="ECO:0007669"/>
    <property type="project" value="UniProtKB-EC"/>
</dbReference>
<evidence type="ECO:0000259" key="2">
    <source>
        <dbReference type="Pfam" id="PF18675"/>
    </source>
</evidence>
<dbReference type="AlphaFoldDB" id="A0AA41HGD9"/>
<dbReference type="EC" id="4.2.2.7" evidence="4"/>
<gene>
    <name evidence="3" type="ORF">KVP70_22390</name>
    <name evidence="4" type="ORF">L1274_001067</name>
</gene>
<proteinExistence type="predicted"/>
<reference evidence="4" key="2">
    <citation type="submission" date="2022-03" db="EMBL/GenBank/DDBJ databases">
        <title>Genome Encyclopedia of Bacteria and Archaea VI: Functional Genomics of Type Strains.</title>
        <authorList>
            <person name="Whitman W."/>
        </authorList>
    </citation>
    <scope>NUCLEOTIDE SEQUENCE</scope>
    <source>
        <strain evidence="4">HSC-15S17</strain>
    </source>
</reference>
<evidence type="ECO:0000256" key="1">
    <source>
        <dbReference type="SAM" id="SignalP"/>
    </source>
</evidence>
<dbReference type="EMBL" id="JALJZU010000002">
    <property type="protein sequence ID" value="MCP2007374.1"/>
    <property type="molecule type" value="Genomic_DNA"/>
</dbReference>
<keyword evidence="1" id="KW-0732">Signal</keyword>
<evidence type="ECO:0000313" key="5">
    <source>
        <dbReference type="Proteomes" id="UP001155901"/>
    </source>
</evidence>
<dbReference type="Proteomes" id="UP001162889">
    <property type="component" value="Unassembled WGS sequence"/>
</dbReference>